<dbReference type="KEGG" id="ppai:E1956_01120"/>
<feature type="region of interest" description="Disordered" evidence="1">
    <location>
        <begin position="1"/>
        <end position="23"/>
    </location>
</feature>
<proteinExistence type="predicted"/>
<reference evidence="2 3" key="1">
    <citation type="submission" date="2019-03" db="EMBL/GenBank/DDBJ databases">
        <title>Paraburkholderia sp. 7MH5, isolated from subtropical forest soil.</title>
        <authorList>
            <person name="Gao Z.-H."/>
            <person name="Qiu L.-H."/>
        </authorList>
    </citation>
    <scope>NUCLEOTIDE SEQUENCE [LARGE SCALE GENOMIC DNA]</scope>
    <source>
        <strain evidence="2 3">7MH5</strain>
    </source>
</reference>
<protein>
    <submittedName>
        <fullName evidence="2">Uncharacterized protein</fullName>
    </submittedName>
</protein>
<dbReference type="AlphaFoldDB" id="A0A4P7CM41"/>
<organism evidence="2 3">
    <name type="scientific">Paraburkholderia pallida</name>
    <dbReference type="NCBI Taxonomy" id="2547399"/>
    <lineage>
        <taxon>Bacteria</taxon>
        <taxon>Pseudomonadati</taxon>
        <taxon>Pseudomonadota</taxon>
        <taxon>Betaproteobacteria</taxon>
        <taxon>Burkholderiales</taxon>
        <taxon>Burkholderiaceae</taxon>
        <taxon>Paraburkholderia</taxon>
    </lineage>
</organism>
<dbReference type="RefSeq" id="WP_134746683.1">
    <property type="nucleotide sequence ID" value="NZ_CP038148.1"/>
</dbReference>
<gene>
    <name evidence="2" type="ORF">E1956_01120</name>
</gene>
<evidence type="ECO:0000256" key="1">
    <source>
        <dbReference type="SAM" id="MobiDB-lite"/>
    </source>
</evidence>
<dbReference type="Proteomes" id="UP000295727">
    <property type="component" value="Chromosome 1"/>
</dbReference>
<dbReference type="EMBL" id="CP038148">
    <property type="protein sequence ID" value="QBQ95917.1"/>
    <property type="molecule type" value="Genomic_DNA"/>
</dbReference>
<sequence length="94" mass="10327">MGSGAVVWNAGSDDSTDHGCGSRELRPMGRIGFGVNMRITLVMKATTRNASFTRDAPAIRQLLGAFLRRTVSHDQRYRAFAMLSLSRFTSHPIA</sequence>
<name>A0A4P7CM41_9BURK</name>
<evidence type="ECO:0000313" key="2">
    <source>
        <dbReference type="EMBL" id="QBQ95917.1"/>
    </source>
</evidence>
<evidence type="ECO:0000313" key="3">
    <source>
        <dbReference type="Proteomes" id="UP000295727"/>
    </source>
</evidence>
<accession>A0A4P7CM41</accession>
<keyword evidence="3" id="KW-1185">Reference proteome</keyword>